<dbReference type="RefSeq" id="WP_197231975.1">
    <property type="nucleotide sequence ID" value="NZ_SJPV01000035.1"/>
</dbReference>
<dbReference type="EMBL" id="SJPV01000035">
    <property type="protein sequence ID" value="TWU27949.1"/>
    <property type="molecule type" value="Genomic_DNA"/>
</dbReference>
<comment type="caution">
    <text evidence="1">The sequence shown here is derived from an EMBL/GenBank/DDBJ whole genome shotgun (WGS) entry which is preliminary data.</text>
</comment>
<dbReference type="AlphaFoldDB" id="A0A5C6CZ57"/>
<gene>
    <name evidence="1" type="ORF">Poly41_70230</name>
</gene>
<keyword evidence="2" id="KW-1185">Reference proteome</keyword>
<evidence type="ECO:0000313" key="2">
    <source>
        <dbReference type="Proteomes" id="UP000319143"/>
    </source>
</evidence>
<proteinExistence type="predicted"/>
<sequence>MSVMLPHSLQSSVFDELTLSESQFESGRETFHDCTYETQLAMGDRCAVNIVLNPNLDWPYPENAVHIISKLLADSETRLAKLSNLGTAGVFSLHRKGICDLGESTGYDRWNASEAQLFANWKLESVVNFADGFRLIYSGHPVYYLDLLLEFEASWKPTYVQFDG</sequence>
<evidence type="ECO:0000313" key="1">
    <source>
        <dbReference type="EMBL" id="TWU27949.1"/>
    </source>
</evidence>
<name>A0A5C6CZ57_9BACT</name>
<protein>
    <submittedName>
        <fullName evidence="1">Uncharacterized protein</fullName>
    </submittedName>
</protein>
<reference evidence="1 2" key="1">
    <citation type="submission" date="2019-02" db="EMBL/GenBank/DDBJ databases">
        <title>Deep-cultivation of Planctomycetes and their phenomic and genomic characterization uncovers novel biology.</title>
        <authorList>
            <person name="Wiegand S."/>
            <person name="Jogler M."/>
            <person name="Boedeker C."/>
            <person name="Pinto D."/>
            <person name="Vollmers J."/>
            <person name="Rivas-Marin E."/>
            <person name="Kohn T."/>
            <person name="Peeters S.H."/>
            <person name="Heuer A."/>
            <person name="Rast P."/>
            <person name="Oberbeckmann S."/>
            <person name="Bunk B."/>
            <person name="Jeske O."/>
            <person name="Meyerdierks A."/>
            <person name="Storesund J.E."/>
            <person name="Kallscheuer N."/>
            <person name="Luecker S."/>
            <person name="Lage O.M."/>
            <person name="Pohl T."/>
            <person name="Merkel B.J."/>
            <person name="Hornburger P."/>
            <person name="Mueller R.-W."/>
            <person name="Bruemmer F."/>
            <person name="Labrenz M."/>
            <person name="Spormann A.M."/>
            <person name="Op Den Camp H."/>
            <person name="Overmann J."/>
            <person name="Amann R."/>
            <person name="Jetten M.S.M."/>
            <person name="Mascher T."/>
            <person name="Medema M.H."/>
            <person name="Devos D.P."/>
            <person name="Kaster A.-K."/>
            <person name="Ovreas L."/>
            <person name="Rohde M."/>
            <person name="Galperin M.Y."/>
            <person name="Jogler C."/>
        </authorList>
    </citation>
    <scope>NUCLEOTIDE SEQUENCE [LARGE SCALE GENOMIC DNA]</scope>
    <source>
        <strain evidence="1 2">Poly41</strain>
    </source>
</reference>
<accession>A0A5C6CZ57</accession>
<organism evidence="1 2">
    <name type="scientific">Novipirellula artificiosorum</name>
    <dbReference type="NCBI Taxonomy" id="2528016"/>
    <lineage>
        <taxon>Bacteria</taxon>
        <taxon>Pseudomonadati</taxon>
        <taxon>Planctomycetota</taxon>
        <taxon>Planctomycetia</taxon>
        <taxon>Pirellulales</taxon>
        <taxon>Pirellulaceae</taxon>
        <taxon>Novipirellula</taxon>
    </lineage>
</organism>
<dbReference type="Proteomes" id="UP000319143">
    <property type="component" value="Unassembled WGS sequence"/>
</dbReference>